<evidence type="ECO:0000256" key="1">
    <source>
        <dbReference type="SAM" id="SignalP"/>
    </source>
</evidence>
<dbReference type="Proteomes" id="UP000799324">
    <property type="component" value="Unassembled WGS sequence"/>
</dbReference>
<dbReference type="OrthoDB" id="5391496at2759"/>
<gene>
    <name evidence="2" type="ORF">K491DRAFT_689835</name>
</gene>
<proteinExistence type="predicted"/>
<keyword evidence="3" id="KW-1185">Reference proteome</keyword>
<feature type="chain" id="PRO_5025458763" description="NAD(P)-binding protein" evidence="1">
    <location>
        <begin position="23"/>
        <end position="236"/>
    </location>
</feature>
<evidence type="ECO:0008006" key="4">
    <source>
        <dbReference type="Google" id="ProtNLM"/>
    </source>
</evidence>
<dbReference type="AlphaFoldDB" id="A0A6A6TJJ2"/>
<keyword evidence="1" id="KW-0732">Signal</keyword>
<reference evidence="2" key="1">
    <citation type="journal article" date="2020" name="Stud. Mycol.">
        <title>101 Dothideomycetes genomes: a test case for predicting lifestyles and emergence of pathogens.</title>
        <authorList>
            <person name="Haridas S."/>
            <person name="Albert R."/>
            <person name="Binder M."/>
            <person name="Bloem J."/>
            <person name="Labutti K."/>
            <person name="Salamov A."/>
            <person name="Andreopoulos B."/>
            <person name="Baker S."/>
            <person name="Barry K."/>
            <person name="Bills G."/>
            <person name="Bluhm B."/>
            <person name="Cannon C."/>
            <person name="Castanera R."/>
            <person name="Culley D."/>
            <person name="Daum C."/>
            <person name="Ezra D."/>
            <person name="Gonzalez J."/>
            <person name="Henrissat B."/>
            <person name="Kuo A."/>
            <person name="Liang C."/>
            <person name="Lipzen A."/>
            <person name="Lutzoni F."/>
            <person name="Magnuson J."/>
            <person name="Mondo S."/>
            <person name="Nolan M."/>
            <person name="Ohm R."/>
            <person name="Pangilinan J."/>
            <person name="Park H.-J."/>
            <person name="Ramirez L."/>
            <person name="Alfaro M."/>
            <person name="Sun H."/>
            <person name="Tritt A."/>
            <person name="Yoshinaga Y."/>
            <person name="Zwiers L.-H."/>
            <person name="Turgeon B."/>
            <person name="Goodwin S."/>
            <person name="Spatafora J."/>
            <person name="Crous P."/>
            <person name="Grigoriev I."/>
        </authorList>
    </citation>
    <scope>NUCLEOTIDE SEQUENCE</scope>
    <source>
        <strain evidence="2">CBS 122681</strain>
    </source>
</reference>
<dbReference type="EMBL" id="MU004312">
    <property type="protein sequence ID" value="KAF2658764.1"/>
    <property type="molecule type" value="Genomic_DNA"/>
</dbReference>
<feature type="signal peptide" evidence="1">
    <location>
        <begin position="1"/>
        <end position="22"/>
    </location>
</feature>
<protein>
    <recommendedName>
        <fullName evidence="4">NAD(P)-binding protein</fullName>
    </recommendedName>
</protein>
<evidence type="ECO:0000313" key="3">
    <source>
        <dbReference type="Proteomes" id="UP000799324"/>
    </source>
</evidence>
<organism evidence="2 3">
    <name type="scientific">Lophiostoma macrostomum CBS 122681</name>
    <dbReference type="NCBI Taxonomy" id="1314788"/>
    <lineage>
        <taxon>Eukaryota</taxon>
        <taxon>Fungi</taxon>
        <taxon>Dikarya</taxon>
        <taxon>Ascomycota</taxon>
        <taxon>Pezizomycotina</taxon>
        <taxon>Dothideomycetes</taxon>
        <taxon>Pleosporomycetidae</taxon>
        <taxon>Pleosporales</taxon>
        <taxon>Lophiostomataceae</taxon>
        <taxon>Lophiostoma</taxon>
    </lineage>
</organism>
<accession>A0A6A6TJJ2</accession>
<sequence length="236" mass="25961">MPSPPVVLLPLTLPALLSSVLTSHISPVPTTLIICSSRESFLQALVRSLQQHNEDTDVLERLLMPTLHNLSSARHVNLGFCTSVQALTAYFTAYVGAKAAEDGQEEKETLMLVNPLSLHAPTPSFSAQGLSKTFATAVETAQRVDARLVMVECLGMQRDIHYPDEDEDLRAALEEATSSPAPTNEDPWEQEVPILNVSARRFGHGTGERAWAGRTVKVKRIAARWFKFQKARSEMG</sequence>
<name>A0A6A6TJJ2_9PLEO</name>
<evidence type="ECO:0000313" key="2">
    <source>
        <dbReference type="EMBL" id="KAF2658764.1"/>
    </source>
</evidence>